<keyword evidence="2" id="KW-1185">Reference proteome</keyword>
<reference evidence="2" key="1">
    <citation type="submission" date="2015-07" db="EMBL/GenBank/DDBJ databases">
        <title>Fjat-10036 dsm4.</title>
        <authorList>
            <person name="Liu B."/>
            <person name="Wang J."/>
            <person name="Zhu Y."/>
            <person name="Liu G."/>
            <person name="Chen Q."/>
            <person name="Chen Z."/>
            <person name="Lan J."/>
            <person name="Che J."/>
            <person name="Ge C."/>
            <person name="Shi H."/>
            <person name="Pan Z."/>
            <person name="Liu X."/>
        </authorList>
    </citation>
    <scope>NUCLEOTIDE SEQUENCE [LARGE SCALE GENOMIC DNA]</scope>
    <source>
        <strain evidence="2">DSM 4</strain>
    </source>
</reference>
<dbReference type="EMBL" id="LGUF01000007">
    <property type="protein sequence ID" value="KON88695.1"/>
    <property type="molecule type" value="Genomic_DNA"/>
</dbReference>
<comment type="caution">
    <text evidence="1">The sequence shown here is derived from an EMBL/GenBank/DDBJ whole genome shotgun (WGS) entry which is preliminary data.</text>
</comment>
<sequence>MPLNRETLISNLLSLSKFQHNQNLFSLSDRKLESLYLDYILFSPHPHSGHQSIKLVGRNR</sequence>
<accession>A0A0M0GFJ8</accession>
<dbReference type="RefSeq" id="WP_053436071.1">
    <property type="nucleotide sequence ID" value="NZ_LGUF01000007.1"/>
</dbReference>
<dbReference type="OrthoDB" id="2887078at2"/>
<dbReference type="Proteomes" id="UP000037109">
    <property type="component" value="Unassembled WGS sequence"/>
</dbReference>
<protein>
    <submittedName>
        <fullName evidence="1">Uncharacterized protein</fullName>
    </submittedName>
</protein>
<dbReference type="PATRIC" id="fig|1459.3.peg.4195"/>
<proteinExistence type="predicted"/>
<organism evidence="1 2">
    <name type="scientific">Sporosarcina globispora</name>
    <name type="common">Bacillus globisporus</name>
    <dbReference type="NCBI Taxonomy" id="1459"/>
    <lineage>
        <taxon>Bacteria</taxon>
        <taxon>Bacillati</taxon>
        <taxon>Bacillota</taxon>
        <taxon>Bacilli</taxon>
        <taxon>Bacillales</taxon>
        <taxon>Caryophanaceae</taxon>
        <taxon>Sporosarcina</taxon>
    </lineage>
</organism>
<dbReference type="AlphaFoldDB" id="A0A0M0GFJ8"/>
<evidence type="ECO:0000313" key="1">
    <source>
        <dbReference type="EMBL" id="KON88695.1"/>
    </source>
</evidence>
<gene>
    <name evidence="1" type="ORF">AF332_19055</name>
</gene>
<name>A0A0M0GFJ8_SPOGL</name>
<evidence type="ECO:0000313" key="2">
    <source>
        <dbReference type="Proteomes" id="UP000037109"/>
    </source>
</evidence>